<dbReference type="OrthoDB" id="2385141at2759"/>
<dbReference type="AlphaFoldDB" id="A0A8H7ZWN9"/>
<dbReference type="EMBL" id="JAEFCI010004962">
    <property type="protein sequence ID" value="KAG5460609.1"/>
    <property type="molecule type" value="Genomic_DNA"/>
</dbReference>
<name>A0A8H7ZWN9_9FUNG</name>
<keyword evidence="2" id="KW-0472">Membrane</keyword>
<gene>
    <name evidence="3" type="ORF">BJ554DRAFT_7319</name>
</gene>
<evidence type="ECO:0000256" key="2">
    <source>
        <dbReference type="SAM" id="Phobius"/>
    </source>
</evidence>
<evidence type="ECO:0000313" key="4">
    <source>
        <dbReference type="Proteomes" id="UP000673691"/>
    </source>
</evidence>
<keyword evidence="2" id="KW-1133">Transmembrane helix</keyword>
<feature type="compositionally biased region" description="Low complexity" evidence="1">
    <location>
        <begin position="403"/>
        <end position="415"/>
    </location>
</feature>
<feature type="transmembrane region" description="Helical" evidence="2">
    <location>
        <begin position="7"/>
        <end position="25"/>
    </location>
</feature>
<reference evidence="3 4" key="1">
    <citation type="journal article" name="Sci. Rep.">
        <title>Genome-scale phylogenetic analyses confirm Olpidium as the closest living zoosporic fungus to the non-flagellated, terrestrial fungi.</title>
        <authorList>
            <person name="Chang Y."/>
            <person name="Rochon D."/>
            <person name="Sekimoto S."/>
            <person name="Wang Y."/>
            <person name="Chovatia M."/>
            <person name="Sandor L."/>
            <person name="Salamov A."/>
            <person name="Grigoriev I.V."/>
            <person name="Stajich J.E."/>
            <person name="Spatafora J.W."/>
        </authorList>
    </citation>
    <scope>NUCLEOTIDE SEQUENCE [LARGE SCALE GENOMIC DNA]</scope>
    <source>
        <strain evidence="3">S191</strain>
    </source>
</reference>
<feature type="compositionally biased region" description="Pro residues" evidence="1">
    <location>
        <begin position="342"/>
        <end position="358"/>
    </location>
</feature>
<organism evidence="3 4">
    <name type="scientific">Olpidium bornovanus</name>
    <dbReference type="NCBI Taxonomy" id="278681"/>
    <lineage>
        <taxon>Eukaryota</taxon>
        <taxon>Fungi</taxon>
        <taxon>Fungi incertae sedis</taxon>
        <taxon>Olpidiomycota</taxon>
        <taxon>Olpidiomycotina</taxon>
        <taxon>Olpidiomycetes</taxon>
        <taxon>Olpidiales</taxon>
        <taxon>Olpidiaceae</taxon>
        <taxon>Olpidium</taxon>
    </lineage>
</organism>
<sequence length="489" mass="51113">MASVIVAFVKCAIVVGAGVLLYHVVKPQNAREQPHTNSYASPGPERNEKRREGGGGGRGGTDTASTSGFDARAGGDGPRQRRRSEDRRSDLDECMTNADKSRRLREVFPAVDPGVALFIVQSFDGDLDARSELLPRLAAGFPAHSFSAYALTRLPELRNDSVRYLMQECVADQPQQSRVPPASDVSLAHSPKLVDMIDLREMPQYETKSNMTMMFEGAPNNDANTTSVNDAAVSTTDKAGGGGPLMMQKLRRVPERGEEELQSELSYLNALEQEIERRWASLADQERALEDLAARVASRSLSLAPESGNSAFPGRGVLLAGNSGGDECAENGFPPAAAASPAPLPRPASAPPPPPPPADRSCANGLAFEREALMLASVAPLPGGGNGGSPGREGLRDGCRNGSSASTDSAASRSSPVANGRENAAAAVSSPLSAASAAKADEESGFGSVGHPEMGSPSARSVAANDPHEALTVASECSWSDVASEMHGN</sequence>
<protein>
    <submittedName>
        <fullName evidence="3">Uncharacterized protein</fullName>
    </submittedName>
</protein>
<evidence type="ECO:0000256" key="1">
    <source>
        <dbReference type="SAM" id="MobiDB-lite"/>
    </source>
</evidence>
<comment type="caution">
    <text evidence="3">The sequence shown here is derived from an EMBL/GenBank/DDBJ whole genome shotgun (WGS) entry which is preliminary data.</text>
</comment>
<evidence type="ECO:0000313" key="3">
    <source>
        <dbReference type="EMBL" id="KAG5460609.1"/>
    </source>
</evidence>
<keyword evidence="4" id="KW-1185">Reference proteome</keyword>
<feature type="region of interest" description="Disordered" evidence="1">
    <location>
        <begin position="29"/>
        <end position="94"/>
    </location>
</feature>
<dbReference type="Proteomes" id="UP000673691">
    <property type="component" value="Unassembled WGS sequence"/>
</dbReference>
<feature type="compositionally biased region" description="Gly residues" evidence="1">
    <location>
        <begin position="382"/>
        <end position="391"/>
    </location>
</feature>
<accession>A0A8H7ZWN9</accession>
<keyword evidence="2" id="KW-0812">Transmembrane</keyword>
<feature type="compositionally biased region" description="Low complexity" evidence="1">
    <location>
        <begin position="424"/>
        <end position="438"/>
    </location>
</feature>
<feature type="region of interest" description="Disordered" evidence="1">
    <location>
        <begin position="379"/>
        <end position="469"/>
    </location>
</feature>
<proteinExistence type="predicted"/>
<feature type="region of interest" description="Disordered" evidence="1">
    <location>
        <begin position="328"/>
        <end position="363"/>
    </location>
</feature>